<dbReference type="PANTHER" id="PTHR42784:SF1">
    <property type="entry name" value="PYRANOSE 2-OXIDASE"/>
    <property type="match status" value="1"/>
</dbReference>
<dbReference type="Proteomes" id="UP000288215">
    <property type="component" value="Unassembled WGS sequence"/>
</dbReference>
<protein>
    <submittedName>
        <fullName evidence="8">Oxidoreductase, GMC family</fullName>
    </submittedName>
</protein>
<evidence type="ECO:0000313" key="8">
    <source>
        <dbReference type="EMBL" id="RWX72774.1"/>
    </source>
</evidence>
<evidence type="ECO:0000256" key="4">
    <source>
        <dbReference type="ARBA" id="ARBA00022827"/>
    </source>
</evidence>
<organism evidence="8 9">
    <name type="scientific">Methanosuratincola subterraneus</name>
    <dbReference type="NCBI Taxonomy" id="2593994"/>
    <lineage>
        <taxon>Archaea</taxon>
        <taxon>Thermoproteota</taxon>
        <taxon>Methanosuratincolia</taxon>
        <taxon>Candidatus Methanomethylicales</taxon>
        <taxon>Candidatus Methanomethylicaceae</taxon>
        <taxon>Candidatus Methanosuratincola (ex Vanwonterghem et al. 2016)</taxon>
    </lineage>
</organism>
<dbReference type="InterPro" id="IPR017900">
    <property type="entry name" value="4Fe4S_Fe_S_CS"/>
</dbReference>
<keyword evidence="5" id="KW-0560">Oxidoreductase</keyword>
<evidence type="ECO:0000256" key="1">
    <source>
        <dbReference type="ARBA" id="ARBA00001974"/>
    </source>
</evidence>
<evidence type="ECO:0000259" key="7">
    <source>
        <dbReference type="PROSITE" id="PS51379"/>
    </source>
</evidence>
<dbReference type="InterPro" id="IPR036188">
    <property type="entry name" value="FAD/NAD-bd_sf"/>
</dbReference>
<dbReference type="PROSITE" id="PS51379">
    <property type="entry name" value="4FE4S_FER_2"/>
    <property type="match status" value="1"/>
</dbReference>
<comment type="similarity">
    <text evidence="2">Belongs to the GMC oxidoreductase family.</text>
</comment>
<keyword evidence="4" id="KW-0274">FAD</keyword>
<name>A0A444L5A9_METS7</name>
<dbReference type="InterPro" id="IPR000172">
    <property type="entry name" value="GMC_OxRdtase_N"/>
</dbReference>
<dbReference type="AlphaFoldDB" id="A0A444L5A9"/>
<evidence type="ECO:0000256" key="5">
    <source>
        <dbReference type="ARBA" id="ARBA00023002"/>
    </source>
</evidence>
<evidence type="ECO:0000256" key="6">
    <source>
        <dbReference type="SAM" id="MobiDB-lite"/>
    </source>
</evidence>
<dbReference type="GO" id="GO:0016614">
    <property type="term" value="F:oxidoreductase activity, acting on CH-OH group of donors"/>
    <property type="evidence" value="ECO:0007669"/>
    <property type="project" value="InterPro"/>
</dbReference>
<comment type="cofactor">
    <cofactor evidence="1">
        <name>FAD</name>
        <dbReference type="ChEBI" id="CHEBI:57692"/>
    </cofactor>
</comment>
<sequence>MTEFDFIVVGSGGGGATVAKALSEAGRRVLLLEKGGMMKPGGESKAYSVIRSGVEIWLAECLGGTTVVTMGNAVRSSVSRGLEPFFEEAERELGVVPMPLEKMGKTSREMLSLSGEWVRMPKCIDFLKCRSCGSCAYGCPHGAKWSSLRYVEEAERAGCRVMTGSGVRRVLVENGRAKGVEVEGGRSFGSRAVVLAAGAIESPRILLRSGISAGRGLFVDTFVTVGGLKRGAGFNREVGMPFYLKREGYLISPHYSSLLLGLMKCRGIAASPQDIVGLMVKISDDPSGVVTEDSVIKLTTGSDLRKLEEGRREAKMLLERMGVDGSTIAEVHPRGAHPGGSCSSAVRSAEDPETEVEGLFVSDASVLPGPFGLPPMLTIIAVSKRLASMLLGRS</sequence>
<feature type="region of interest" description="Disordered" evidence="6">
    <location>
        <begin position="329"/>
        <end position="349"/>
    </location>
</feature>
<comment type="caution">
    <text evidence="8">The sequence shown here is derived from an EMBL/GenBank/DDBJ whole genome shotgun (WGS) entry which is preliminary data.</text>
</comment>
<dbReference type="InterPro" id="IPR017896">
    <property type="entry name" value="4Fe4S_Fe-S-bd"/>
</dbReference>
<keyword evidence="3" id="KW-0285">Flavoprotein</keyword>
<feature type="domain" description="4Fe-4S ferredoxin-type" evidence="7">
    <location>
        <begin position="119"/>
        <end position="149"/>
    </location>
</feature>
<dbReference type="SUPFAM" id="SSF51905">
    <property type="entry name" value="FAD/NAD(P)-binding domain"/>
    <property type="match status" value="1"/>
</dbReference>
<dbReference type="PANTHER" id="PTHR42784">
    <property type="entry name" value="PYRANOSE 2-OXIDASE"/>
    <property type="match status" value="1"/>
</dbReference>
<proteinExistence type="inferred from homology"/>
<accession>A0A444L5A9</accession>
<gene>
    <name evidence="8" type="ORF">Metus_1633</name>
</gene>
<evidence type="ECO:0000256" key="2">
    <source>
        <dbReference type="ARBA" id="ARBA00010790"/>
    </source>
</evidence>
<dbReference type="EMBL" id="RXGA01000004">
    <property type="protein sequence ID" value="RWX72774.1"/>
    <property type="molecule type" value="Genomic_DNA"/>
</dbReference>
<dbReference type="Pfam" id="PF00732">
    <property type="entry name" value="GMC_oxred_N"/>
    <property type="match status" value="1"/>
</dbReference>
<dbReference type="Gene3D" id="3.30.560.10">
    <property type="entry name" value="Glucose Oxidase, domain 3"/>
    <property type="match status" value="1"/>
</dbReference>
<dbReference type="Pfam" id="PF13450">
    <property type="entry name" value="NAD_binding_8"/>
    <property type="match status" value="1"/>
</dbReference>
<reference evidence="8 9" key="1">
    <citation type="submission" date="2018-12" db="EMBL/GenBank/DDBJ databases">
        <title>The complete genome of the methanogenic archaea of the candidate phylum Verstraetearchaeota, obtained from the metagenome of underground thermal water.</title>
        <authorList>
            <person name="Kadnikov V.V."/>
            <person name="Mardanov A.V."/>
            <person name="Beletsky A.V."/>
            <person name="Karnachuk O.V."/>
            <person name="Ravin N.V."/>
        </authorList>
    </citation>
    <scope>NUCLEOTIDE SEQUENCE [LARGE SCALE GENOMIC DNA]</scope>
    <source>
        <strain evidence="8">Ch88</strain>
    </source>
</reference>
<evidence type="ECO:0000313" key="9">
    <source>
        <dbReference type="Proteomes" id="UP000288215"/>
    </source>
</evidence>
<evidence type="ECO:0000256" key="3">
    <source>
        <dbReference type="ARBA" id="ARBA00022630"/>
    </source>
</evidence>
<dbReference type="Gene3D" id="3.50.50.60">
    <property type="entry name" value="FAD/NAD(P)-binding domain"/>
    <property type="match status" value="3"/>
</dbReference>
<dbReference type="InterPro" id="IPR051473">
    <property type="entry name" value="P2Ox-like"/>
</dbReference>
<dbReference type="PROSITE" id="PS00198">
    <property type="entry name" value="4FE4S_FER_1"/>
    <property type="match status" value="1"/>
</dbReference>
<dbReference type="GO" id="GO:0050660">
    <property type="term" value="F:flavin adenine dinucleotide binding"/>
    <property type="evidence" value="ECO:0007669"/>
    <property type="project" value="InterPro"/>
</dbReference>